<evidence type="ECO:0000313" key="2">
    <source>
        <dbReference type="EMBL" id="EUA78524.1"/>
    </source>
</evidence>
<dbReference type="PATRIC" id="fig|1299334.3.peg.256"/>
<comment type="caution">
    <text evidence="2">The sequence shown here is derived from an EMBL/GenBank/DDBJ whole genome shotgun (WGS) entry which is preliminary data.</text>
</comment>
<reference evidence="2" key="1">
    <citation type="submission" date="2014-01" db="EMBL/GenBank/DDBJ databases">
        <authorList>
            <person name="Brown-Elliot B."/>
            <person name="Wallace R."/>
            <person name="Lenaerts A."/>
            <person name="Ordway D."/>
            <person name="DeGroote M.A."/>
            <person name="Parker T."/>
            <person name="Sizemore C."/>
            <person name="Tallon L.J."/>
            <person name="Sadzewicz L.K."/>
            <person name="Sengamalay N."/>
            <person name="Fraser C.M."/>
            <person name="Hine E."/>
            <person name="Shefchek K.A."/>
            <person name="Das S.P."/>
            <person name="Tettelin H."/>
        </authorList>
    </citation>
    <scope>NUCLEOTIDE SEQUENCE [LARGE SCALE GENOMIC DNA]</scope>
    <source>
        <strain evidence="2">4042</strain>
    </source>
</reference>
<protein>
    <submittedName>
        <fullName evidence="2">Uncharacterized protein</fullName>
    </submittedName>
</protein>
<proteinExistence type="predicted"/>
<sequence>MVLRLTVASDCTDTEVRGTLTLVCPTAGCRPRPAAGDAAPGEYRETDVAVAMPGDRGRLYPIRAQLRITATGCLAHGDKSWKTCARSPSSPNRPATGVPRRRPTDVELAAGACARLSVVVGTDAHAPLAIEAHLISPWGTWDGSPRSLRRGLAARGTVSLGFDVTHRRGPRRRMVGPGPGWCAGSCCTHPR</sequence>
<feature type="region of interest" description="Disordered" evidence="1">
    <location>
        <begin position="83"/>
        <end position="102"/>
    </location>
</feature>
<name>X8ED53_MYCXE</name>
<accession>X8ED53</accession>
<dbReference type="AlphaFoldDB" id="X8ED53"/>
<dbReference type="EMBL" id="JAOB01000005">
    <property type="protein sequence ID" value="EUA78524.1"/>
    <property type="molecule type" value="Genomic_DNA"/>
</dbReference>
<organism evidence="2">
    <name type="scientific">Mycobacterium xenopi 4042</name>
    <dbReference type="NCBI Taxonomy" id="1299334"/>
    <lineage>
        <taxon>Bacteria</taxon>
        <taxon>Bacillati</taxon>
        <taxon>Actinomycetota</taxon>
        <taxon>Actinomycetes</taxon>
        <taxon>Mycobacteriales</taxon>
        <taxon>Mycobacteriaceae</taxon>
        <taxon>Mycobacterium</taxon>
    </lineage>
</organism>
<gene>
    <name evidence="2" type="ORF">I553_3881</name>
</gene>
<evidence type="ECO:0000256" key="1">
    <source>
        <dbReference type="SAM" id="MobiDB-lite"/>
    </source>
</evidence>